<organism evidence="1 2">
    <name type="scientific">Stephania japonica</name>
    <dbReference type="NCBI Taxonomy" id="461633"/>
    <lineage>
        <taxon>Eukaryota</taxon>
        <taxon>Viridiplantae</taxon>
        <taxon>Streptophyta</taxon>
        <taxon>Embryophyta</taxon>
        <taxon>Tracheophyta</taxon>
        <taxon>Spermatophyta</taxon>
        <taxon>Magnoliopsida</taxon>
        <taxon>Ranunculales</taxon>
        <taxon>Menispermaceae</taxon>
        <taxon>Menispermoideae</taxon>
        <taxon>Cissampelideae</taxon>
        <taxon>Stephania</taxon>
    </lineage>
</organism>
<name>A0AAP0HEV5_9MAGN</name>
<evidence type="ECO:0000313" key="2">
    <source>
        <dbReference type="Proteomes" id="UP001417504"/>
    </source>
</evidence>
<proteinExistence type="predicted"/>
<keyword evidence="2" id="KW-1185">Reference proteome</keyword>
<comment type="caution">
    <text evidence="1">The sequence shown here is derived from an EMBL/GenBank/DDBJ whole genome shotgun (WGS) entry which is preliminary data.</text>
</comment>
<accession>A0AAP0HEV5</accession>
<dbReference type="EMBL" id="JBBNAE010000011">
    <property type="protein sequence ID" value="KAK9085813.1"/>
    <property type="molecule type" value="Genomic_DNA"/>
</dbReference>
<dbReference type="Proteomes" id="UP001417504">
    <property type="component" value="Unassembled WGS sequence"/>
</dbReference>
<reference evidence="1 2" key="1">
    <citation type="submission" date="2024-01" db="EMBL/GenBank/DDBJ databases">
        <title>Genome assemblies of Stephania.</title>
        <authorList>
            <person name="Yang L."/>
        </authorList>
    </citation>
    <scope>NUCLEOTIDE SEQUENCE [LARGE SCALE GENOMIC DNA]</scope>
    <source>
        <strain evidence="1">QJT</strain>
        <tissue evidence="1">Leaf</tissue>
    </source>
</reference>
<gene>
    <name evidence="1" type="ORF">Sjap_026224</name>
</gene>
<sequence>MELNKGSSYCGEDGFYGKIVGVKGPKCEKEVKRLDGWIEHLLRERRRESLRIAHLLLCKAASLGGLGEIEFPSTVQEFLEHDPPT</sequence>
<protein>
    <submittedName>
        <fullName evidence="1">Uncharacterized protein</fullName>
    </submittedName>
</protein>
<evidence type="ECO:0000313" key="1">
    <source>
        <dbReference type="EMBL" id="KAK9085813.1"/>
    </source>
</evidence>
<dbReference type="AlphaFoldDB" id="A0AAP0HEV5"/>